<name>A0A6P3Y820_DINQU</name>
<dbReference type="KEGG" id="dqu:106750588"/>
<organism evidence="2 3">
    <name type="scientific">Dinoponera quadriceps</name>
    <name type="common">South American ant</name>
    <dbReference type="NCBI Taxonomy" id="609295"/>
    <lineage>
        <taxon>Eukaryota</taxon>
        <taxon>Metazoa</taxon>
        <taxon>Ecdysozoa</taxon>
        <taxon>Arthropoda</taxon>
        <taxon>Hexapoda</taxon>
        <taxon>Insecta</taxon>
        <taxon>Pterygota</taxon>
        <taxon>Neoptera</taxon>
        <taxon>Endopterygota</taxon>
        <taxon>Hymenoptera</taxon>
        <taxon>Apocrita</taxon>
        <taxon>Aculeata</taxon>
        <taxon>Formicoidea</taxon>
        <taxon>Formicidae</taxon>
        <taxon>Ponerinae</taxon>
        <taxon>Ponerini</taxon>
        <taxon>Dinoponera</taxon>
    </lineage>
</organism>
<dbReference type="Proteomes" id="UP000515204">
    <property type="component" value="Unplaced"/>
</dbReference>
<evidence type="ECO:0000313" key="2">
    <source>
        <dbReference type="Proteomes" id="UP000515204"/>
    </source>
</evidence>
<reference evidence="3" key="1">
    <citation type="submission" date="2025-08" db="UniProtKB">
        <authorList>
            <consortium name="RefSeq"/>
        </authorList>
    </citation>
    <scope>IDENTIFICATION</scope>
</reference>
<protein>
    <submittedName>
        <fullName evidence="3">Uncharacterized protein LOC106750588</fullName>
    </submittedName>
</protein>
<keyword evidence="2" id="KW-1185">Reference proteome</keyword>
<gene>
    <name evidence="3" type="primary">LOC106750588</name>
</gene>
<feature type="region of interest" description="Disordered" evidence="1">
    <location>
        <begin position="158"/>
        <end position="181"/>
    </location>
</feature>
<sequence length="181" mass="20998">MSIAAIPRREHCFWRMDCPNVFYYEYNITPFNFSSFARYEPLSRVIEPCREHLRVPRDLLENCAVRVKRDTETLKSFSKSCTDVIERTKRSLRIGKKLLDGIKMDVEISKFVTSDTEYAHIRERIAENIEELRSVGANCAVSRFYDDGNDDSCGGEVVANDDYDDDDDDEATTTAATWRQR</sequence>
<dbReference type="RefSeq" id="XP_014486518.1">
    <property type="nucleotide sequence ID" value="XM_014631032.1"/>
</dbReference>
<dbReference type="GeneID" id="106750588"/>
<evidence type="ECO:0000313" key="3">
    <source>
        <dbReference type="RefSeq" id="XP_014486518.1"/>
    </source>
</evidence>
<dbReference type="AlphaFoldDB" id="A0A6P3Y820"/>
<evidence type="ECO:0000256" key="1">
    <source>
        <dbReference type="SAM" id="MobiDB-lite"/>
    </source>
</evidence>
<feature type="compositionally biased region" description="Low complexity" evidence="1">
    <location>
        <begin position="172"/>
        <end position="181"/>
    </location>
</feature>
<proteinExistence type="predicted"/>
<feature type="compositionally biased region" description="Acidic residues" evidence="1">
    <location>
        <begin position="159"/>
        <end position="171"/>
    </location>
</feature>
<accession>A0A6P3Y820</accession>